<dbReference type="Gene3D" id="3.30.420.10">
    <property type="entry name" value="Ribonuclease H-like superfamily/Ribonuclease H"/>
    <property type="match status" value="1"/>
</dbReference>
<reference evidence="1" key="2">
    <citation type="journal article" date="2023" name="Microbiol Resour">
        <title>Decontamination and Annotation of the Draft Genome Sequence of the Oomycete Lagenidium giganteum ARSEF 373.</title>
        <authorList>
            <person name="Morgan W.R."/>
            <person name="Tartar A."/>
        </authorList>
    </citation>
    <scope>NUCLEOTIDE SEQUENCE</scope>
    <source>
        <strain evidence="1">ARSEF 373</strain>
    </source>
</reference>
<organism evidence="1 2">
    <name type="scientific">Lagenidium giganteum</name>
    <dbReference type="NCBI Taxonomy" id="4803"/>
    <lineage>
        <taxon>Eukaryota</taxon>
        <taxon>Sar</taxon>
        <taxon>Stramenopiles</taxon>
        <taxon>Oomycota</taxon>
        <taxon>Peronosporomycetes</taxon>
        <taxon>Pythiales</taxon>
        <taxon>Pythiaceae</taxon>
    </lineage>
</organism>
<name>A0AAV2Z2U9_9STRA</name>
<sequence>SVAPSTCRIASRRRDPFTFFTPSSARQVTGLILDLGFFHAIQSVQYAKRAYSVDSLIAAVNSAFAEMEVYTHEKCFLTLQAVMEQVMLAGGSNNYDWPRVKAFHFADGNFSHALPCSDAAYALANSTRNNENYE</sequence>
<protein>
    <submittedName>
        <fullName evidence="1">Uncharacterized protein</fullName>
    </submittedName>
</protein>
<proteinExistence type="predicted"/>
<dbReference type="AlphaFoldDB" id="A0AAV2Z2U9"/>
<accession>A0AAV2Z2U9</accession>
<dbReference type="PANTHER" id="PTHR47169:SF2">
    <property type="entry name" value="OS01G0541250 PROTEIN"/>
    <property type="match status" value="1"/>
</dbReference>
<keyword evidence="2" id="KW-1185">Reference proteome</keyword>
<feature type="non-terminal residue" evidence="1">
    <location>
        <position position="1"/>
    </location>
</feature>
<reference evidence="1" key="1">
    <citation type="submission" date="2022-11" db="EMBL/GenBank/DDBJ databases">
        <authorList>
            <person name="Morgan W.R."/>
            <person name="Tartar A."/>
        </authorList>
    </citation>
    <scope>NUCLEOTIDE SEQUENCE</scope>
    <source>
        <strain evidence="1">ARSEF 373</strain>
    </source>
</reference>
<dbReference type="PANTHER" id="PTHR47169">
    <property type="entry name" value="OS01G0541250 PROTEIN"/>
    <property type="match status" value="1"/>
</dbReference>
<dbReference type="InterPro" id="IPR036397">
    <property type="entry name" value="RNaseH_sf"/>
</dbReference>
<evidence type="ECO:0000313" key="1">
    <source>
        <dbReference type="EMBL" id="DAZ99949.1"/>
    </source>
</evidence>
<dbReference type="Proteomes" id="UP001146120">
    <property type="component" value="Unassembled WGS sequence"/>
</dbReference>
<dbReference type="GO" id="GO:0003676">
    <property type="term" value="F:nucleic acid binding"/>
    <property type="evidence" value="ECO:0007669"/>
    <property type="project" value="InterPro"/>
</dbReference>
<comment type="caution">
    <text evidence="1">The sequence shown here is derived from an EMBL/GenBank/DDBJ whole genome shotgun (WGS) entry which is preliminary data.</text>
</comment>
<dbReference type="EMBL" id="DAKRPA010000073">
    <property type="protein sequence ID" value="DAZ99949.1"/>
    <property type="molecule type" value="Genomic_DNA"/>
</dbReference>
<gene>
    <name evidence="1" type="ORF">N0F65_008756</name>
</gene>
<evidence type="ECO:0000313" key="2">
    <source>
        <dbReference type="Proteomes" id="UP001146120"/>
    </source>
</evidence>